<sequence>VVEPTRLDEESVAELTVRALCSNRHLTEHLPVGEGGADFRLLDDVTLDLRCVAGPTPPREPIVAQMRARGDASYSGAVTWRLINMLSLNHLGLIERGGGRNAAALREVLTMFADVSDAAVERRIRGVRSVDGKPVTRRVRRPDGVGVARGLEVTVTIEDKAFEGSGVFLLGAILERFFAQYAGINHFVQTVVRTPERGEIMRWPARIGSRRAL</sequence>
<proteinExistence type="predicted"/>
<organism evidence="1 2">
    <name type="scientific">Cylindrospermopsis raciborskii CS-506_A</name>
    <dbReference type="NCBI Taxonomy" id="2585140"/>
    <lineage>
        <taxon>Bacteria</taxon>
        <taxon>Bacillati</taxon>
        <taxon>Cyanobacteriota</taxon>
        <taxon>Cyanophyceae</taxon>
        <taxon>Nostocales</taxon>
        <taxon>Aphanizomenonaceae</taxon>
        <taxon>Cylindrospermopsis</taxon>
    </lineage>
</organism>
<dbReference type="PANTHER" id="PTHR35370:SF1">
    <property type="entry name" value="TYPE VI SECRETION SYSTEM COMPONENT TSSF1"/>
    <property type="match status" value="1"/>
</dbReference>
<protein>
    <submittedName>
        <fullName evidence="1">Type VI secretion system baseplate subunit TssF</fullName>
    </submittedName>
</protein>
<dbReference type="Pfam" id="PF05947">
    <property type="entry name" value="T6SS_TssF"/>
    <property type="match status" value="1"/>
</dbReference>
<dbReference type="AlphaFoldDB" id="A0A838WG23"/>
<dbReference type="Proteomes" id="UP000538075">
    <property type="component" value="Unassembled WGS sequence"/>
</dbReference>
<comment type="caution">
    <text evidence="1">The sequence shown here is derived from an EMBL/GenBank/DDBJ whole genome shotgun (WGS) entry which is preliminary data.</text>
</comment>
<dbReference type="PANTHER" id="PTHR35370">
    <property type="entry name" value="CYTOPLASMIC PROTEIN-RELATED-RELATED"/>
    <property type="match status" value="1"/>
</dbReference>
<feature type="non-terminal residue" evidence="1">
    <location>
        <position position="1"/>
    </location>
</feature>
<gene>
    <name evidence="1" type="ORF">FHK98_02090</name>
</gene>
<accession>A0A838WG23</accession>
<reference evidence="1 2" key="1">
    <citation type="journal article" date="2020" name="J. Appl. Phycol.">
        <title>Morphological changes and genome evolution in Raphidiopsis raciborskii CS-506 after 23 years in culture.</title>
        <authorList>
            <person name="Willis A."/>
            <person name="Bent S.J."/>
            <person name="Jameson I.D."/>
        </authorList>
    </citation>
    <scope>NUCLEOTIDE SEQUENCE [LARGE SCALE GENOMIC DNA]</scope>
    <source>
        <strain evidence="1 2">CS-506_A</strain>
    </source>
</reference>
<evidence type="ECO:0000313" key="2">
    <source>
        <dbReference type="Proteomes" id="UP000538075"/>
    </source>
</evidence>
<name>A0A838WG23_9CYAN</name>
<dbReference type="InterPro" id="IPR010272">
    <property type="entry name" value="T6SS_TssF"/>
</dbReference>
<evidence type="ECO:0000313" key="1">
    <source>
        <dbReference type="EMBL" id="MBA4464704.1"/>
    </source>
</evidence>
<dbReference type="EMBL" id="VDFG01000151">
    <property type="protein sequence ID" value="MBA4464704.1"/>
    <property type="molecule type" value="Genomic_DNA"/>
</dbReference>